<evidence type="ECO:0000313" key="2">
    <source>
        <dbReference type="EMBL" id="KAL1874923.1"/>
    </source>
</evidence>
<evidence type="ECO:0000256" key="1">
    <source>
        <dbReference type="SAM" id="MobiDB-lite"/>
    </source>
</evidence>
<name>A0ABR3XG34_9PEZI</name>
<feature type="compositionally biased region" description="Basic and acidic residues" evidence="1">
    <location>
        <begin position="141"/>
        <end position="157"/>
    </location>
</feature>
<feature type="region of interest" description="Disordered" evidence="1">
    <location>
        <begin position="57"/>
        <end position="243"/>
    </location>
</feature>
<feature type="compositionally biased region" description="Basic and acidic residues" evidence="1">
    <location>
        <begin position="1"/>
        <end position="10"/>
    </location>
</feature>
<dbReference type="PANTHER" id="PTHR41805:SF1">
    <property type="entry name" value="RRNA-PROCESSING PROTEIN FYV7"/>
    <property type="match status" value="1"/>
</dbReference>
<accession>A0ABR3XG34</accession>
<dbReference type="EMBL" id="JAZHXJ010000099">
    <property type="protein sequence ID" value="KAL1874923.1"/>
    <property type="molecule type" value="Genomic_DNA"/>
</dbReference>
<feature type="compositionally biased region" description="Basic and acidic residues" evidence="1">
    <location>
        <begin position="181"/>
        <end position="224"/>
    </location>
</feature>
<gene>
    <name evidence="2" type="ORF">VTK73DRAFT_10403</name>
</gene>
<dbReference type="PANTHER" id="PTHR41805">
    <property type="entry name" value="EXPRESSED PROTEIN"/>
    <property type="match status" value="1"/>
</dbReference>
<sequence length="260" mass="30055">MPPKRTRDDSGSPEPSPKKARRGFRVGPENLPDGPWRRKVTKIKRDLIEKAKLKKQYAKLKVQQQKLAEEEREKKRKKEAGQLVLAPPEVEEHGAAPDSHGQRGVAKEVTPQSSSEQQQEEKQQGSESQPQIHPTRQIMLEAEKSRTTQRDQKKSEVDGSNEDSQIFHDRQPHPRHRRRRSGGDFKKELAEAARKQREAEERARERARRDEERRRKVAERERVHKALVKARTPGKDGRRKLGRESVVLLDKVKKLVGQTS</sequence>
<keyword evidence="3" id="KW-1185">Reference proteome</keyword>
<organism evidence="2 3">
    <name type="scientific">Phialemonium thermophilum</name>
    <dbReference type="NCBI Taxonomy" id="223376"/>
    <lineage>
        <taxon>Eukaryota</taxon>
        <taxon>Fungi</taxon>
        <taxon>Dikarya</taxon>
        <taxon>Ascomycota</taxon>
        <taxon>Pezizomycotina</taxon>
        <taxon>Sordariomycetes</taxon>
        <taxon>Sordariomycetidae</taxon>
        <taxon>Cephalothecales</taxon>
        <taxon>Cephalothecaceae</taxon>
        <taxon>Phialemonium</taxon>
    </lineage>
</organism>
<comment type="caution">
    <text evidence="2">The sequence shown here is derived from an EMBL/GenBank/DDBJ whole genome shotgun (WGS) entry which is preliminary data.</text>
</comment>
<evidence type="ECO:0008006" key="4">
    <source>
        <dbReference type="Google" id="ProtNLM"/>
    </source>
</evidence>
<reference evidence="2 3" key="1">
    <citation type="journal article" date="2024" name="Commun. Biol.">
        <title>Comparative genomic analysis of thermophilic fungi reveals convergent evolutionary adaptations and gene losses.</title>
        <authorList>
            <person name="Steindorff A.S."/>
            <person name="Aguilar-Pontes M.V."/>
            <person name="Robinson A.J."/>
            <person name="Andreopoulos B."/>
            <person name="LaButti K."/>
            <person name="Kuo A."/>
            <person name="Mondo S."/>
            <person name="Riley R."/>
            <person name="Otillar R."/>
            <person name="Haridas S."/>
            <person name="Lipzen A."/>
            <person name="Grimwood J."/>
            <person name="Schmutz J."/>
            <person name="Clum A."/>
            <person name="Reid I.D."/>
            <person name="Moisan M.C."/>
            <person name="Butler G."/>
            <person name="Nguyen T.T.M."/>
            <person name="Dewar K."/>
            <person name="Conant G."/>
            <person name="Drula E."/>
            <person name="Henrissat B."/>
            <person name="Hansel C."/>
            <person name="Singer S."/>
            <person name="Hutchinson M.I."/>
            <person name="de Vries R.P."/>
            <person name="Natvig D.O."/>
            <person name="Powell A.J."/>
            <person name="Tsang A."/>
            <person name="Grigoriev I.V."/>
        </authorList>
    </citation>
    <scope>NUCLEOTIDE SEQUENCE [LARGE SCALE GENOMIC DNA]</scope>
    <source>
        <strain evidence="2 3">ATCC 24622</strain>
    </source>
</reference>
<dbReference type="Proteomes" id="UP001586593">
    <property type="component" value="Unassembled WGS sequence"/>
</dbReference>
<evidence type="ECO:0000313" key="3">
    <source>
        <dbReference type="Proteomes" id="UP001586593"/>
    </source>
</evidence>
<protein>
    <recommendedName>
        <fullName evidence="4">rRNA-processing protein FYV7</fullName>
    </recommendedName>
</protein>
<feature type="region of interest" description="Disordered" evidence="1">
    <location>
        <begin position="1"/>
        <end position="41"/>
    </location>
</feature>
<proteinExistence type="predicted"/>